<dbReference type="RefSeq" id="WP_246535890.1">
    <property type="nucleotide sequence ID" value="NZ_BAAAHS010000129.1"/>
</dbReference>
<protein>
    <recommendedName>
        <fullName evidence="3">DoxX family protein</fullName>
    </recommendedName>
</protein>
<reference evidence="1 2" key="1">
    <citation type="submission" date="2021-05" db="EMBL/GenBank/DDBJ databases">
        <title>Complete genome of Nocardioides aquaticus KCTC 9944T isolated from meromictic and hypersaline Ekho Lake, Antarctica.</title>
        <authorList>
            <person name="Hwang K."/>
            <person name="Kim K.M."/>
            <person name="Choe H."/>
        </authorList>
    </citation>
    <scope>NUCLEOTIDE SEQUENCE [LARGE SCALE GENOMIC DNA]</scope>
    <source>
        <strain evidence="1 2">KCTC 9944</strain>
    </source>
</reference>
<evidence type="ECO:0000313" key="1">
    <source>
        <dbReference type="EMBL" id="QVT79073.1"/>
    </source>
</evidence>
<keyword evidence="2" id="KW-1185">Reference proteome</keyword>
<name>A0ABX8EJ20_9ACTN</name>
<proteinExistence type="predicted"/>
<dbReference type="EMBL" id="CP075371">
    <property type="protein sequence ID" value="QVT79073.1"/>
    <property type="molecule type" value="Genomic_DNA"/>
</dbReference>
<dbReference type="Proteomes" id="UP000679307">
    <property type="component" value="Chromosome"/>
</dbReference>
<sequence length="125" mass="13031">MTAAPLTLPARALTGAFLASGVIHLARPQVFEPLVPSWVPVGARRTVHLSGVAELACAAAVLHPATRQAGGWATAALLLAILPGNVQMARDGQRARSRAWRLGTLARVPLQAPLVGIALRVARGR</sequence>
<dbReference type="PANTHER" id="PTHR36974">
    <property type="entry name" value="MEMBRANE PROTEIN-RELATED"/>
    <property type="match status" value="1"/>
</dbReference>
<evidence type="ECO:0008006" key="3">
    <source>
        <dbReference type="Google" id="ProtNLM"/>
    </source>
</evidence>
<evidence type="ECO:0000313" key="2">
    <source>
        <dbReference type="Proteomes" id="UP000679307"/>
    </source>
</evidence>
<accession>A0ABX8EJ20</accession>
<gene>
    <name evidence="1" type="ORF">ENKNEFLB_01453</name>
</gene>
<dbReference type="PANTHER" id="PTHR36974:SF1">
    <property type="entry name" value="DOXX FAMILY MEMBRANE PROTEIN"/>
    <property type="match status" value="1"/>
</dbReference>
<organism evidence="1 2">
    <name type="scientific">Nocardioides aquaticus</name>
    <dbReference type="NCBI Taxonomy" id="160826"/>
    <lineage>
        <taxon>Bacteria</taxon>
        <taxon>Bacillati</taxon>
        <taxon>Actinomycetota</taxon>
        <taxon>Actinomycetes</taxon>
        <taxon>Propionibacteriales</taxon>
        <taxon>Nocardioidaceae</taxon>
        <taxon>Nocardioides</taxon>
    </lineage>
</organism>